<evidence type="ECO:0000259" key="1">
    <source>
        <dbReference type="Pfam" id="PF13649"/>
    </source>
</evidence>
<dbReference type="InterPro" id="IPR041698">
    <property type="entry name" value="Methyltransf_25"/>
</dbReference>
<dbReference type="PANTHER" id="PTHR14741">
    <property type="entry name" value="S-ADENOSYLMETHIONINE-DEPENDENT METHYLTRANSFERASE RELATED"/>
    <property type="match status" value="1"/>
</dbReference>
<keyword evidence="3" id="KW-0808">Transferase</keyword>
<dbReference type="PANTHER" id="PTHR14741:SF32">
    <property type="entry name" value="TRIMETHYLGUANOSINE SYNTHASE"/>
    <property type="match status" value="1"/>
</dbReference>
<comment type="caution">
    <text evidence="3">The sequence shown here is derived from an EMBL/GenBank/DDBJ whole genome shotgun (WGS) entry which is preliminary data.</text>
</comment>
<accession>A0ABN2EJ61</accession>
<dbReference type="SUPFAM" id="SSF53335">
    <property type="entry name" value="S-adenosyl-L-methionine-dependent methyltransferases"/>
    <property type="match status" value="1"/>
</dbReference>
<dbReference type="CDD" id="cd02440">
    <property type="entry name" value="AdoMet_MTases"/>
    <property type="match status" value="1"/>
</dbReference>
<evidence type="ECO:0000313" key="3">
    <source>
        <dbReference type="EMBL" id="GAA1608392.1"/>
    </source>
</evidence>
<dbReference type="Gene3D" id="3.40.50.150">
    <property type="entry name" value="Vaccinia Virus protein VP39"/>
    <property type="match status" value="1"/>
</dbReference>
<proteinExistence type="predicted"/>
<name>A0ABN2EJ61_9ACTN</name>
<sequence>MDPSSITSLLTAPGSAVLAEACAEFTPGGELRLVEQLRRRYDAAVVTAAVTQASLRHRAVAKFGAADAARMYFTPDGLEQATRTAVGVHRATRIAQTLPGTTVVDLGCGIGGDLISSARAGLRVTGVERDPATAAAARANLAALGLPGEVLVGDAEAQDVTQYEVVFADPARRADGKRVFDHNAYSPPWSFITELLSGTACVKVAPGIPHEAVPDGVEAEWVSDAGEVKEAALWSRKLYAGTTRRATLLPSGATVTSAPEADSGPVGQYIYEPDGAVVRAGLVTAVAAAVDGWLLDPRIAYVTSDDLVPTPLASAYQVVEELPYKEKALRSWVRKEGIGTLEIKKRGVDFDPAVLRKKLSLKGSASATLIVTRIGRDAVAYSCHRVAPTGHSNI</sequence>
<keyword evidence="4" id="KW-1185">Reference proteome</keyword>
<organism evidence="3 4">
    <name type="scientific">Kribbella sancticallisti</name>
    <dbReference type="NCBI Taxonomy" id="460087"/>
    <lineage>
        <taxon>Bacteria</taxon>
        <taxon>Bacillati</taxon>
        <taxon>Actinomycetota</taxon>
        <taxon>Actinomycetes</taxon>
        <taxon>Propionibacteriales</taxon>
        <taxon>Kribbellaceae</taxon>
        <taxon>Kribbella</taxon>
    </lineage>
</organism>
<evidence type="ECO:0000259" key="2">
    <source>
        <dbReference type="Pfam" id="PF18096"/>
    </source>
</evidence>
<feature type="domain" description="THUMP-like" evidence="2">
    <location>
        <begin position="314"/>
        <end position="385"/>
    </location>
</feature>
<dbReference type="RefSeq" id="WP_344221340.1">
    <property type="nucleotide sequence ID" value="NZ_BAAAOS010000056.1"/>
</dbReference>
<gene>
    <name evidence="3" type="ORF">GCM10009789_73550</name>
</gene>
<reference evidence="3 4" key="1">
    <citation type="journal article" date="2019" name="Int. J. Syst. Evol. Microbiol.">
        <title>The Global Catalogue of Microorganisms (GCM) 10K type strain sequencing project: providing services to taxonomists for standard genome sequencing and annotation.</title>
        <authorList>
            <consortium name="The Broad Institute Genomics Platform"/>
            <consortium name="The Broad Institute Genome Sequencing Center for Infectious Disease"/>
            <person name="Wu L."/>
            <person name="Ma J."/>
        </authorList>
    </citation>
    <scope>NUCLEOTIDE SEQUENCE [LARGE SCALE GENOMIC DNA]</scope>
    <source>
        <strain evidence="3 4">JCM 14969</strain>
    </source>
</reference>
<dbReference type="GO" id="GO:0032259">
    <property type="term" value="P:methylation"/>
    <property type="evidence" value="ECO:0007669"/>
    <property type="project" value="UniProtKB-KW"/>
</dbReference>
<dbReference type="InterPro" id="IPR029063">
    <property type="entry name" value="SAM-dependent_MTases_sf"/>
</dbReference>
<dbReference type="Pfam" id="PF18096">
    <property type="entry name" value="Thump_like"/>
    <property type="match status" value="1"/>
</dbReference>
<dbReference type="Proteomes" id="UP001500393">
    <property type="component" value="Unassembled WGS sequence"/>
</dbReference>
<keyword evidence="3" id="KW-0489">Methyltransferase</keyword>
<feature type="domain" description="Methyltransferase" evidence="1">
    <location>
        <begin position="103"/>
        <end position="167"/>
    </location>
</feature>
<dbReference type="Pfam" id="PF13649">
    <property type="entry name" value="Methyltransf_25"/>
    <property type="match status" value="1"/>
</dbReference>
<protein>
    <submittedName>
        <fullName evidence="3">Class I SAM-dependent methyltransferase</fullName>
    </submittedName>
</protein>
<dbReference type="InterPro" id="IPR041497">
    <property type="entry name" value="Thump-like"/>
</dbReference>
<evidence type="ECO:0000313" key="4">
    <source>
        <dbReference type="Proteomes" id="UP001500393"/>
    </source>
</evidence>
<dbReference type="GO" id="GO:0008168">
    <property type="term" value="F:methyltransferase activity"/>
    <property type="evidence" value="ECO:0007669"/>
    <property type="project" value="UniProtKB-KW"/>
</dbReference>
<dbReference type="EMBL" id="BAAAOS010000056">
    <property type="protein sequence ID" value="GAA1608392.1"/>
    <property type="molecule type" value="Genomic_DNA"/>
</dbReference>